<feature type="compositionally biased region" description="Basic and acidic residues" evidence="4">
    <location>
        <begin position="255"/>
        <end position="279"/>
    </location>
</feature>
<dbReference type="PROSITE" id="PS00061">
    <property type="entry name" value="ADH_SHORT"/>
    <property type="match status" value="1"/>
</dbReference>
<gene>
    <name evidence="5" type="ORF">LTR24_007456</name>
</gene>
<dbReference type="SUPFAM" id="SSF51735">
    <property type="entry name" value="NAD(P)-binding Rossmann-fold domains"/>
    <property type="match status" value="1"/>
</dbReference>
<protein>
    <recommendedName>
        <fullName evidence="7">15-hydroxyprostaglandin dehydrogenase</fullName>
    </recommendedName>
</protein>
<comment type="similarity">
    <text evidence="1">Belongs to the short-chain dehydrogenases/reductases (SDR) family.</text>
</comment>
<sequence length="279" mass="30518">MSQHGPVDDFPLNGKIVLITGGGSGIGLAFTQLCCEAGTRVVIADLKLTDDGQKFVDSAKEGQVLFQKCDVSSWTDLHNAITASVKTFGEVPDVYAPVAGIFEPRWTINVEHPIKLTRLAMRALLGARKKGVVVLVASTAGIRGNYLASLYSASKHAIVGFTKSMGQADPEEGVRIVCVCPGLVDSPLWRDREDDMLDRAKFNERKAILPIDIAKVMVKMVESNEYSGGTCVLKTPLEERVCEKGWQASEEEYDPSPRPEADNRRVHAAMDKERGVTWQ</sequence>
<dbReference type="InterPro" id="IPR020904">
    <property type="entry name" value="Sc_DH/Rdtase_CS"/>
</dbReference>
<accession>A0ABR0K3E2</accession>
<evidence type="ECO:0000313" key="6">
    <source>
        <dbReference type="Proteomes" id="UP001345013"/>
    </source>
</evidence>
<reference evidence="5 6" key="1">
    <citation type="submission" date="2023-08" db="EMBL/GenBank/DDBJ databases">
        <title>Black Yeasts Isolated from many extreme environments.</title>
        <authorList>
            <person name="Coleine C."/>
            <person name="Stajich J.E."/>
            <person name="Selbmann L."/>
        </authorList>
    </citation>
    <scope>NUCLEOTIDE SEQUENCE [LARGE SCALE GENOMIC DNA]</scope>
    <source>
        <strain evidence="5 6">CCFEE 5885</strain>
    </source>
</reference>
<dbReference type="InterPro" id="IPR036291">
    <property type="entry name" value="NAD(P)-bd_dom_sf"/>
</dbReference>
<evidence type="ECO:0000313" key="5">
    <source>
        <dbReference type="EMBL" id="KAK5084847.1"/>
    </source>
</evidence>
<dbReference type="PANTHER" id="PTHR44229">
    <property type="entry name" value="15-HYDROXYPROSTAGLANDIN DEHYDROGENASE [NAD(+)]"/>
    <property type="match status" value="1"/>
</dbReference>
<organism evidence="5 6">
    <name type="scientific">Lithohypha guttulata</name>
    <dbReference type="NCBI Taxonomy" id="1690604"/>
    <lineage>
        <taxon>Eukaryota</taxon>
        <taxon>Fungi</taxon>
        <taxon>Dikarya</taxon>
        <taxon>Ascomycota</taxon>
        <taxon>Pezizomycotina</taxon>
        <taxon>Eurotiomycetes</taxon>
        <taxon>Chaetothyriomycetidae</taxon>
        <taxon>Chaetothyriales</taxon>
        <taxon>Trichomeriaceae</taxon>
        <taxon>Lithohypha</taxon>
    </lineage>
</organism>
<name>A0ABR0K3E2_9EURO</name>
<evidence type="ECO:0000256" key="1">
    <source>
        <dbReference type="ARBA" id="ARBA00006484"/>
    </source>
</evidence>
<evidence type="ECO:0008006" key="7">
    <source>
        <dbReference type="Google" id="ProtNLM"/>
    </source>
</evidence>
<feature type="region of interest" description="Disordered" evidence="4">
    <location>
        <begin position="247"/>
        <end position="279"/>
    </location>
</feature>
<evidence type="ECO:0000256" key="2">
    <source>
        <dbReference type="ARBA" id="ARBA00022857"/>
    </source>
</evidence>
<comment type="caution">
    <text evidence="5">The sequence shown here is derived from an EMBL/GenBank/DDBJ whole genome shotgun (WGS) entry which is preliminary data.</text>
</comment>
<keyword evidence="6" id="KW-1185">Reference proteome</keyword>
<dbReference type="InterPro" id="IPR002347">
    <property type="entry name" value="SDR_fam"/>
</dbReference>
<dbReference type="Gene3D" id="3.40.50.720">
    <property type="entry name" value="NAD(P)-binding Rossmann-like Domain"/>
    <property type="match status" value="1"/>
</dbReference>
<dbReference type="Pfam" id="PF00106">
    <property type="entry name" value="adh_short"/>
    <property type="match status" value="1"/>
</dbReference>
<keyword evidence="2" id="KW-0521">NADP</keyword>
<dbReference type="PRINTS" id="PR00081">
    <property type="entry name" value="GDHRDH"/>
</dbReference>
<dbReference type="PANTHER" id="PTHR44229:SF4">
    <property type="entry name" value="15-HYDROXYPROSTAGLANDIN DEHYDROGENASE [NAD(+)]"/>
    <property type="match status" value="1"/>
</dbReference>
<proteinExistence type="inferred from homology"/>
<dbReference type="Proteomes" id="UP001345013">
    <property type="component" value="Unassembled WGS sequence"/>
</dbReference>
<dbReference type="EMBL" id="JAVRRG010000112">
    <property type="protein sequence ID" value="KAK5084847.1"/>
    <property type="molecule type" value="Genomic_DNA"/>
</dbReference>
<evidence type="ECO:0000256" key="3">
    <source>
        <dbReference type="ARBA" id="ARBA00023002"/>
    </source>
</evidence>
<evidence type="ECO:0000256" key="4">
    <source>
        <dbReference type="SAM" id="MobiDB-lite"/>
    </source>
</evidence>
<keyword evidence="3" id="KW-0560">Oxidoreductase</keyword>